<dbReference type="GeneID" id="36627755"/>
<accession>A0A2T4A9P3</accession>
<protein>
    <recommendedName>
        <fullName evidence="1">Heterokaryon incompatibility domain-containing protein</fullName>
    </recommendedName>
</protein>
<dbReference type="EMBL" id="KZ679681">
    <property type="protein sequence ID" value="PTB53809.1"/>
    <property type="molecule type" value="Genomic_DNA"/>
</dbReference>
<sequence>MRLINTQTLDLEEFFDIYVPEYAILSHTWADGEISLQEWADRKNRRFKPGYQKIIWTCEEATRDNLQYVWVDTNCIDKTSSAELSEAINSMFKWYRRARMCYAYLEDAPHMSVAECEEHGSAFRAAKWFTRGWTLQELIAPPEVKFFSQDWQSIGTKADLALCISEITGIAWTCLLKPKFSKSNPLRGYSVAQRLSWASRRSTTRIEDQAYSLIGLFDITMPLLYGEGHEAFTRFLGEIIGKYPDHSFFASQLRYVDFLPRSPKEFCDSRNVVIGNSPQLQKHYTPVSHSYPFQLTNTGLQITLPIVPTLVPHFVFGVLDCWEYDMDSTQATRSVSRIWIPLLQKDHPGLRHYSRLLWPQVFCPVKLIRKHRFMQVTQAGEDEEQGEQATATETASILDVVQHVDIASMDIHKSILIKNPYATTVDAPRWQPRLAGSPFLVCFPRGTGDYRLLGIYPSENEVQETSWSAHKPPLLPLIMPRKISQIRSADTASDGSEAPNGDDIQNEVYGVVVVFKKRGCRPAKCTAIYLANIPETTDGCTTFRPSCKIIHGWNTSQTKDLNKDDFEDMTDIDAKDNVFVATQKFPCPSKNSTEGLEPRFLGLVQVVFDKADMMDEVSLSSSGGMRAAEGILQYFGVEDSDEEIGSMSTSARASFPI</sequence>
<reference evidence="2 3" key="1">
    <citation type="submission" date="2016-07" db="EMBL/GenBank/DDBJ databases">
        <title>Multiple horizontal gene transfer events from other fungi enriched the ability of initially mycotrophic Trichoderma (Ascomycota) to feed on dead plant biomass.</title>
        <authorList>
            <consortium name="DOE Joint Genome Institute"/>
            <person name="Aerts A."/>
            <person name="Atanasova L."/>
            <person name="Chenthamara K."/>
            <person name="Zhang J."/>
            <person name="Grujic M."/>
            <person name="Henrissat B."/>
            <person name="Kuo A."/>
            <person name="Salamov A."/>
            <person name="Lipzen A."/>
            <person name="Labutti K."/>
            <person name="Barry K."/>
            <person name="Miao Y."/>
            <person name="Rahimi M.J."/>
            <person name="Shen Q."/>
            <person name="Grigoriev I.V."/>
            <person name="Kubicek C.P."/>
            <person name="Druzhinina I.S."/>
        </authorList>
    </citation>
    <scope>NUCLEOTIDE SEQUENCE [LARGE SCALE GENOMIC DNA]</scope>
    <source>
        <strain evidence="2 3">CBS 226.95</strain>
    </source>
</reference>
<keyword evidence="3" id="KW-1185">Reference proteome</keyword>
<dbReference type="AlphaFoldDB" id="A0A2T4A9P3"/>
<proteinExistence type="predicted"/>
<dbReference type="Pfam" id="PF06985">
    <property type="entry name" value="HET"/>
    <property type="match status" value="1"/>
</dbReference>
<dbReference type="PANTHER" id="PTHR10622:SF10">
    <property type="entry name" value="HET DOMAIN-CONTAINING PROTEIN"/>
    <property type="match status" value="1"/>
</dbReference>
<gene>
    <name evidence="2" type="ORF">M431DRAFT_508870</name>
</gene>
<evidence type="ECO:0000313" key="3">
    <source>
        <dbReference type="Proteomes" id="UP000241690"/>
    </source>
</evidence>
<dbReference type="RefSeq" id="XP_024773486.1">
    <property type="nucleotide sequence ID" value="XM_024919186.1"/>
</dbReference>
<dbReference type="PANTHER" id="PTHR10622">
    <property type="entry name" value="HET DOMAIN-CONTAINING PROTEIN"/>
    <property type="match status" value="1"/>
</dbReference>
<feature type="domain" description="Heterokaryon incompatibility" evidence="1">
    <location>
        <begin position="22"/>
        <end position="109"/>
    </location>
</feature>
<evidence type="ECO:0000313" key="2">
    <source>
        <dbReference type="EMBL" id="PTB53809.1"/>
    </source>
</evidence>
<organism evidence="2 3">
    <name type="scientific">Trichoderma harzianum CBS 226.95</name>
    <dbReference type="NCBI Taxonomy" id="983964"/>
    <lineage>
        <taxon>Eukaryota</taxon>
        <taxon>Fungi</taxon>
        <taxon>Dikarya</taxon>
        <taxon>Ascomycota</taxon>
        <taxon>Pezizomycotina</taxon>
        <taxon>Sordariomycetes</taxon>
        <taxon>Hypocreomycetidae</taxon>
        <taxon>Hypocreales</taxon>
        <taxon>Hypocreaceae</taxon>
        <taxon>Trichoderma</taxon>
    </lineage>
</organism>
<dbReference type="STRING" id="983964.A0A2T4A9P3"/>
<dbReference type="Proteomes" id="UP000241690">
    <property type="component" value="Unassembled WGS sequence"/>
</dbReference>
<name>A0A2T4A9P3_TRIHA</name>
<dbReference type="InterPro" id="IPR010730">
    <property type="entry name" value="HET"/>
</dbReference>
<evidence type="ECO:0000259" key="1">
    <source>
        <dbReference type="Pfam" id="PF06985"/>
    </source>
</evidence>